<dbReference type="EMBL" id="MU971432">
    <property type="protein sequence ID" value="KAK9235082.1"/>
    <property type="molecule type" value="Genomic_DNA"/>
</dbReference>
<keyword evidence="1" id="KW-0808">Transferase</keyword>
<protein>
    <submittedName>
        <fullName evidence="1">S-adenosyl-L-methionine-dependent methyltransferase</fullName>
    </submittedName>
</protein>
<reference evidence="2" key="1">
    <citation type="journal article" date="2024" name="Front. Bioeng. Biotechnol.">
        <title>Genome-scale model development and genomic sequencing of the oleaginous clade Lipomyces.</title>
        <authorList>
            <person name="Czajka J.J."/>
            <person name="Han Y."/>
            <person name="Kim J."/>
            <person name="Mondo S.J."/>
            <person name="Hofstad B.A."/>
            <person name="Robles A."/>
            <person name="Haridas S."/>
            <person name="Riley R."/>
            <person name="LaButti K."/>
            <person name="Pangilinan J."/>
            <person name="Andreopoulos W."/>
            <person name="Lipzen A."/>
            <person name="Yan J."/>
            <person name="Wang M."/>
            <person name="Ng V."/>
            <person name="Grigoriev I.V."/>
            <person name="Spatafora J.W."/>
            <person name="Magnuson J.K."/>
            <person name="Baker S.E."/>
            <person name="Pomraning K.R."/>
        </authorList>
    </citation>
    <scope>NUCLEOTIDE SEQUENCE [LARGE SCALE GENOMIC DNA]</scope>
    <source>
        <strain evidence="2">CBS 7786</strain>
    </source>
</reference>
<proteinExistence type="predicted"/>
<gene>
    <name evidence="1" type="ORF">V1525DRAFT_286185</name>
</gene>
<keyword evidence="2" id="KW-1185">Reference proteome</keyword>
<evidence type="ECO:0000313" key="1">
    <source>
        <dbReference type="EMBL" id="KAK9235082.1"/>
    </source>
</evidence>
<keyword evidence="1" id="KW-0489">Methyltransferase</keyword>
<organism evidence="1 2">
    <name type="scientific">Lipomyces kononenkoae</name>
    <name type="common">Yeast</name>
    <dbReference type="NCBI Taxonomy" id="34357"/>
    <lineage>
        <taxon>Eukaryota</taxon>
        <taxon>Fungi</taxon>
        <taxon>Dikarya</taxon>
        <taxon>Ascomycota</taxon>
        <taxon>Saccharomycotina</taxon>
        <taxon>Lipomycetes</taxon>
        <taxon>Lipomycetales</taxon>
        <taxon>Lipomycetaceae</taxon>
        <taxon>Lipomyces</taxon>
    </lineage>
</organism>
<evidence type="ECO:0000313" key="2">
    <source>
        <dbReference type="Proteomes" id="UP001433508"/>
    </source>
</evidence>
<name>A0ACC3STZ2_LIPKO</name>
<comment type="caution">
    <text evidence="1">The sequence shown here is derived from an EMBL/GenBank/DDBJ whole genome shotgun (WGS) entry which is preliminary data.</text>
</comment>
<sequence>MSKRHGKDKEVPASLPTEYSSDSDSSSASDYESVRQSASPQSKARLLAAKSILQYQPISNIFLTDGALLLDFACGTGALSQHLASHIDRILGIDVDLRAVQEFNTRARNQGIDEIEMHAIHCDVLNEDSLAYGKTWFGKVDVVASALGFHHLADMTTVTKTLVNRFLKVGGWIAVIDLMYEPHTSVIFENAKKVKANHPDKCQHGHDHLHHYAQQVGGIKANDIRHAFESAGLDCVDVFERVFDTAVIVPRRLIPEYGNSNEAGSSRHGRALSSVSDGGKVEVLLPFLLAVGKKS</sequence>
<accession>A0ACC3STZ2</accession>
<dbReference type="Proteomes" id="UP001433508">
    <property type="component" value="Unassembled WGS sequence"/>
</dbReference>